<sequence>MRGPWLAIVEASAWLVKQLLESQAFHRGVRRVHKSIYRLRHGPLEGDEGGTNLERQGPGFGSHFWDEIQSQVGRKKVESNPLEKSDPTRTTQAHHPTPNRPTQDGSARSKPDLPPETPKEGFLSHFMDELRSQSRGRHKNP</sequence>
<dbReference type="Pfam" id="PF10906">
    <property type="entry name" value="Mrx7"/>
    <property type="match status" value="1"/>
</dbReference>
<evidence type="ECO:0000313" key="3">
    <source>
        <dbReference type="Proteomes" id="UP000745764"/>
    </source>
</evidence>
<feature type="compositionally biased region" description="Basic and acidic residues" evidence="1">
    <location>
        <begin position="75"/>
        <end position="87"/>
    </location>
</feature>
<feature type="compositionally biased region" description="Basic and acidic residues" evidence="1">
    <location>
        <begin position="107"/>
        <end position="119"/>
    </location>
</feature>
<keyword evidence="3" id="KW-1185">Reference proteome</keyword>
<protein>
    <submittedName>
        <fullName evidence="2">Uncharacterized protein</fullName>
    </submittedName>
</protein>
<dbReference type="EMBL" id="CAINUL010000001">
    <property type="protein sequence ID" value="CAD0107076.1"/>
    <property type="molecule type" value="Genomic_DNA"/>
</dbReference>
<dbReference type="OrthoDB" id="4138121at2759"/>
<organism evidence="2 3">
    <name type="scientific">Aureobasidium uvarum</name>
    <dbReference type="NCBI Taxonomy" id="2773716"/>
    <lineage>
        <taxon>Eukaryota</taxon>
        <taxon>Fungi</taxon>
        <taxon>Dikarya</taxon>
        <taxon>Ascomycota</taxon>
        <taxon>Pezizomycotina</taxon>
        <taxon>Dothideomycetes</taxon>
        <taxon>Dothideomycetidae</taxon>
        <taxon>Dothideales</taxon>
        <taxon>Saccotheciaceae</taxon>
        <taxon>Aureobasidium</taxon>
    </lineage>
</organism>
<comment type="caution">
    <text evidence="2">The sequence shown here is derived from an EMBL/GenBank/DDBJ whole genome shotgun (WGS) entry which is preliminary data.</text>
</comment>
<evidence type="ECO:0000256" key="1">
    <source>
        <dbReference type="SAM" id="MobiDB-lite"/>
    </source>
</evidence>
<dbReference type="Proteomes" id="UP000745764">
    <property type="component" value="Unassembled WGS sequence"/>
</dbReference>
<accession>A0A9N8PPK2</accession>
<dbReference type="AlphaFoldDB" id="A0A9N8PPK2"/>
<reference evidence="2" key="1">
    <citation type="submission" date="2020-06" db="EMBL/GenBank/DDBJ databases">
        <authorList>
            <person name="Onetto C."/>
        </authorList>
    </citation>
    <scope>NUCLEOTIDE SEQUENCE</scope>
</reference>
<name>A0A9N8PPK2_9PEZI</name>
<gene>
    <name evidence="2" type="ORF">AWRI4620_LOCUS1331</name>
</gene>
<dbReference type="InterPro" id="IPR020301">
    <property type="entry name" value="Mrx7"/>
</dbReference>
<evidence type="ECO:0000313" key="2">
    <source>
        <dbReference type="EMBL" id="CAD0107076.1"/>
    </source>
</evidence>
<feature type="region of interest" description="Disordered" evidence="1">
    <location>
        <begin position="40"/>
        <end position="141"/>
    </location>
</feature>
<feature type="compositionally biased region" description="Polar residues" evidence="1">
    <location>
        <begin position="88"/>
        <end position="106"/>
    </location>
</feature>
<proteinExistence type="predicted"/>